<keyword evidence="2" id="KW-1185">Reference proteome</keyword>
<dbReference type="InterPro" id="IPR023393">
    <property type="entry name" value="START-like_dom_sf"/>
</dbReference>
<reference evidence="1 2" key="1">
    <citation type="submission" date="2018-01" db="EMBL/GenBank/DDBJ databases">
        <title>Genomic Encyclopedia of Type Strains, Phase III (KMG-III): the genomes of soil and plant-associated and newly described type strains.</title>
        <authorList>
            <person name="Whitman W."/>
        </authorList>
    </citation>
    <scope>NUCLEOTIDE SEQUENCE [LARGE SCALE GENOMIC DNA]</scope>
    <source>
        <strain evidence="1 2">1131</strain>
    </source>
</reference>
<comment type="caution">
    <text evidence="1">The sequence shown here is derived from an EMBL/GenBank/DDBJ whole genome shotgun (WGS) entry which is preliminary data.</text>
</comment>
<accession>A0A2S4M4P9</accession>
<name>A0A2S4M4P9_9HYPH</name>
<gene>
    <name evidence="1" type="ORF">CYD53_11162</name>
</gene>
<dbReference type="Gene3D" id="3.30.530.20">
    <property type="match status" value="1"/>
</dbReference>
<sequence>MSMSQARHIGIGIDRPADEVYAFLAEPLNFPKWAEGLGHSFSHVEGMTWIAETPMGRMRILFSEPNRYGVLDHAVIPDNGKAMHNPMRVMANGEGSEVVFTLFQRDMSDDEMARDAGMVARDLAALKALLEG</sequence>
<dbReference type="RefSeq" id="WP_210202373.1">
    <property type="nucleotide sequence ID" value="NZ_PQFZ01000011.1"/>
</dbReference>
<evidence type="ECO:0000313" key="2">
    <source>
        <dbReference type="Proteomes" id="UP000236919"/>
    </source>
</evidence>
<proteinExistence type="predicted"/>
<evidence type="ECO:0000313" key="1">
    <source>
        <dbReference type="EMBL" id="POR49569.1"/>
    </source>
</evidence>
<organism evidence="1 2">
    <name type="scientific">Bosea psychrotolerans</name>
    <dbReference type="NCBI Taxonomy" id="1871628"/>
    <lineage>
        <taxon>Bacteria</taxon>
        <taxon>Pseudomonadati</taxon>
        <taxon>Pseudomonadota</taxon>
        <taxon>Alphaproteobacteria</taxon>
        <taxon>Hyphomicrobiales</taxon>
        <taxon>Boseaceae</taxon>
        <taxon>Bosea</taxon>
    </lineage>
</organism>
<protein>
    <recommendedName>
        <fullName evidence="3">Polyketide cyclase/dehydrase/lipid transport protein</fullName>
    </recommendedName>
</protein>
<evidence type="ECO:0008006" key="3">
    <source>
        <dbReference type="Google" id="ProtNLM"/>
    </source>
</evidence>
<dbReference type="Proteomes" id="UP000236919">
    <property type="component" value="Unassembled WGS sequence"/>
</dbReference>
<dbReference type="SUPFAM" id="SSF55961">
    <property type="entry name" value="Bet v1-like"/>
    <property type="match status" value="1"/>
</dbReference>
<dbReference type="AlphaFoldDB" id="A0A2S4M4P9"/>
<dbReference type="EMBL" id="PQFZ01000011">
    <property type="protein sequence ID" value="POR49569.1"/>
    <property type="molecule type" value="Genomic_DNA"/>
</dbReference>